<feature type="binding site" evidence="3">
    <location>
        <position position="102"/>
    </location>
    <ligand>
        <name>substrate</name>
    </ligand>
</feature>
<protein>
    <submittedName>
        <fullName evidence="5">SMP-30/gluconolactonase/LRE family protein</fullName>
    </submittedName>
</protein>
<evidence type="ECO:0000313" key="6">
    <source>
        <dbReference type="Proteomes" id="UP000266385"/>
    </source>
</evidence>
<accession>A0A399RJ04</accession>
<dbReference type="PANTHER" id="PTHR10907">
    <property type="entry name" value="REGUCALCIN"/>
    <property type="match status" value="1"/>
</dbReference>
<keyword evidence="6" id="KW-1185">Reference proteome</keyword>
<comment type="caution">
    <text evidence="5">The sequence shown here is derived from an EMBL/GenBank/DDBJ whole genome shotgun (WGS) entry which is preliminary data.</text>
</comment>
<evidence type="ECO:0000259" key="4">
    <source>
        <dbReference type="Pfam" id="PF08450"/>
    </source>
</evidence>
<dbReference type="Gene3D" id="2.120.10.30">
    <property type="entry name" value="TolB, C-terminal domain"/>
    <property type="match status" value="1"/>
</dbReference>
<dbReference type="Pfam" id="PF08450">
    <property type="entry name" value="SGL"/>
    <property type="match status" value="1"/>
</dbReference>
<dbReference type="EMBL" id="QWFX01000010">
    <property type="protein sequence ID" value="RIJ29725.1"/>
    <property type="molecule type" value="Genomic_DNA"/>
</dbReference>
<evidence type="ECO:0000256" key="1">
    <source>
        <dbReference type="ARBA" id="ARBA00008853"/>
    </source>
</evidence>
<dbReference type="InterPro" id="IPR011042">
    <property type="entry name" value="6-blade_b-propeller_TolB-like"/>
</dbReference>
<dbReference type="InterPro" id="IPR005511">
    <property type="entry name" value="SMP-30"/>
</dbReference>
<dbReference type="Proteomes" id="UP000266385">
    <property type="component" value="Unassembled WGS sequence"/>
</dbReference>
<dbReference type="OrthoDB" id="2633250at2"/>
<organism evidence="5 6">
    <name type="scientific">Henriciella mobilis</name>
    <dbReference type="NCBI Taxonomy" id="2305467"/>
    <lineage>
        <taxon>Bacteria</taxon>
        <taxon>Pseudomonadati</taxon>
        <taxon>Pseudomonadota</taxon>
        <taxon>Alphaproteobacteria</taxon>
        <taxon>Hyphomonadales</taxon>
        <taxon>Hyphomonadaceae</taxon>
        <taxon>Henriciella</taxon>
    </lineage>
</organism>
<dbReference type="GO" id="GO:0004341">
    <property type="term" value="F:gluconolactonase activity"/>
    <property type="evidence" value="ECO:0007669"/>
    <property type="project" value="TreeGrafter"/>
</dbReference>
<keyword evidence="3" id="KW-0862">Zinc</keyword>
<proteinExistence type="inferred from homology"/>
<sequence>MSLYEPQCVAPTSCLLGQSPVWSPSEGLLWWVDPKRAKLHRYNPKTTNARRYDLPLKASVITLSQGELLMAGDLELGFFDPSTEEYTRLITLEGEPEGNKINCGGVAPDNSFWFATMDGDEADAKSAWYRLAPDRAIEPLNAPRVIIPSSVCFSPDGQTFYTCDVTEQEIMAFDHEDTRALSNRRVFATTSAGAGYPDGSAIDEEGCLWNAEWDGSRLVRYRPDGAVDRIVKLPTSRPTGCCFGGKDLKTLYVTTARTGLTAWQMDAQPFAGSLFALQVETPGLAGREWSGH</sequence>
<dbReference type="RefSeq" id="WP_119376232.1">
    <property type="nucleotide sequence ID" value="NZ_QWFX01000010.1"/>
</dbReference>
<dbReference type="SUPFAM" id="SSF63829">
    <property type="entry name" value="Calcium-dependent phosphotriesterase"/>
    <property type="match status" value="1"/>
</dbReference>
<dbReference type="GO" id="GO:0019853">
    <property type="term" value="P:L-ascorbic acid biosynthetic process"/>
    <property type="evidence" value="ECO:0007669"/>
    <property type="project" value="TreeGrafter"/>
</dbReference>
<dbReference type="InterPro" id="IPR013658">
    <property type="entry name" value="SGL"/>
</dbReference>
<dbReference type="PRINTS" id="PR01790">
    <property type="entry name" value="SMP30FAMILY"/>
</dbReference>
<gene>
    <name evidence="5" type="ORF">D1223_09645</name>
</gene>
<comment type="similarity">
    <text evidence="1">Belongs to the SMP-30/CGR1 family.</text>
</comment>
<comment type="cofactor">
    <cofactor evidence="3">
        <name>Zn(2+)</name>
        <dbReference type="ChEBI" id="CHEBI:29105"/>
    </cofactor>
    <text evidence="3">Binds 1 divalent metal cation per subunit.</text>
</comment>
<feature type="binding site" evidence="3">
    <location>
        <position position="120"/>
    </location>
    <ligand>
        <name>substrate</name>
    </ligand>
</feature>
<feature type="binding site" evidence="3">
    <location>
        <position position="198"/>
    </location>
    <ligand>
        <name>a divalent metal cation</name>
        <dbReference type="ChEBI" id="CHEBI:60240"/>
    </ligand>
</feature>
<evidence type="ECO:0000256" key="3">
    <source>
        <dbReference type="PIRSR" id="PIRSR605511-2"/>
    </source>
</evidence>
<feature type="domain" description="SMP-30/Gluconolactonase/LRE-like region" evidence="4">
    <location>
        <begin position="16"/>
        <end position="257"/>
    </location>
</feature>
<feature type="active site" description="Proton donor/acceptor" evidence="2">
    <location>
        <position position="198"/>
    </location>
</feature>
<dbReference type="AlphaFoldDB" id="A0A399RJ04"/>
<evidence type="ECO:0000313" key="5">
    <source>
        <dbReference type="EMBL" id="RIJ29725.1"/>
    </source>
</evidence>
<evidence type="ECO:0000256" key="2">
    <source>
        <dbReference type="PIRSR" id="PIRSR605511-1"/>
    </source>
</evidence>
<dbReference type="PANTHER" id="PTHR10907:SF47">
    <property type="entry name" value="REGUCALCIN"/>
    <property type="match status" value="1"/>
</dbReference>
<reference evidence="5 6" key="1">
    <citation type="submission" date="2018-08" db="EMBL/GenBank/DDBJ databases">
        <title>Henriciella mobilis sp. nov., isolated from seawater.</title>
        <authorList>
            <person name="Cheng H."/>
            <person name="Wu Y.-H."/>
            <person name="Xu X.-W."/>
            <person name="Guo L.-L."/>
        </authorList>
    </citation>
    <scope>NUCLEOTIDE SEQUENCE [LARGE SCALE GENOMIC DNA]</scope>
    <source>
        <strain evidence="5 6">JN25</strain>
    </source>
</reference>
<keyword evidence="3" id="KW-0479">Metal-binding</keyword>
<dbReference type="GO" id="GO:0005509">
    <property type="term" value="F:calcium ion binding"/>
    <property type="evidence" value="ECO:0007669"/>
    <property type="project" value="TreeGrafter"/>
</dbReference>
<name>A0A399RJ04_9PROT</name>